<dbReference type="Proteomes" id="UP000487649">
    <property type="component" value="Unassembled WGS sequence"/>
</dbReference>
<evidence type="ECO:0000256" key="6">
    <source>
        <dbReference type="PIRSR" id="PIRSR600821-50"/>
    </source>
</evidence>
<evidence type="ECO:0000259" key="8">
    <source>
        <dbReference type="SMART" id="SM01005"/>
    </source>
</evidence>
<dbReference type="EMBL" id="WMQV01000023">
    <property type="protein sequence ID" value="MTL94807.1"/>
    <property type="molecule type" value="Genomic_DNA"/>
</dbReference>
<evidence type="ECO:0000256" key="4">
    <source>
        <dbReference type="ARBA" id="ARBA00023235"/>
    </source>
</evidence>
<dbReference type="EC" id="5.1.1.1" evidence="5"/>
<dbReference type="InterPro" id="IPR020622">
    <property type="entry name" value="Ala_racemase_pyridoxalP-BS"/>
</dbReference>
<feature type="active site" description="Proton acceptor; specific for L-alanine" evidence="5">
    <location>
        <position position="261"/>
    </location>
</feature>
<evidence type="ECO:0000256" key="2">
    <source>
        <dbReference type="ARBA" id="ARBA00001933"/>
    </source>
</evidence>
<dbReference type="HAMAP" id="MF_01201">
    <property type="entry name" value="Ala_racemase"/>
    <property type="match status" value="1"/>
</dbReference>
<evidence type="ECO:0000256" key="3">
    <source>
        <dbReference type="ARBA" id="ARBA00022898"/>
    </source>
</evidence>
<dbReference type="AlphaFoldDB" id="A0A6G2CPF9"/>
<dbReference type="Gene3D" id="2.40.37.10">
    <property type="entry name" value="Lyase, Ornithine Decarboxylase, Chain A, domain 1"/>
    <property type="match status" value="1"/>
</dbReference>
<dbReference type="CDD" id="cd00430">
    <property type="entry name" value="PLPDE_III_AR"/>
    <property type="match status" value="1"/>
</dbReference>
<keyword evidence="4 5" id="KW-0413">Isomerase</keyword>
<dbReference type="PANTHER" id="PTHR30511">
    <property type="entry name" value="ALANINE RACEMASE"/>
    <property type="match status" value="1"/>
</dbReference>
<comment type="cofactor">
    <cofactor evidence="2 5 6">
        <name>pyridoxal 5'-phosphate</name>
        <dbReference type="ChEBI" id="CHEBI:597326"/>
    </cofactor>
</comment>
<dbReference type="FunFam" id="3.20.20.10:FF:000002">
    <property type="entry name" value="Alanine racemase"/>
    <property type="match status" value="1"/>
</dbReference>
<dbReference type="GO" id="GO:0005829">
    <property type="term" value="C:cytosol"/>
    <property type="evidence" value="ECO:0007669"/>
    <property type="project" value="TreeGrafter"/>
</dbReference>
<evidence type="ECO:0000256" key="7">
    <source>
        <dbReference type="PIRSR" id="PIRSR600821-52"/>
    </source>
</evidence>
<sequence>MSFYRDTWAEVDLDAIVYNVQQIKKLHPNKKIFAVVKANGYGHGDVEVSRVALLAGVTNLAVSGLDEALGLRKAGIEAPILVLGMTRLKDVSIAAQYNIALTAHDECWISKLVELPLETPVKVHLKIDSGMHRLGLTTKEKVKETFELLKAAPNVELEGVFTHMATADCDADYLEYQIKTFESLIEDLDLSSIKYVHIENTATLLQREFEFDHAIRLGLGLYGINPDATFIPLEFDLKPALKLYSKITQVKRINKGDKVGYGATYTAENDEWIGVVPIGYADGWIRAHQGRNVIVEGKECEIIGRVCMDQLMIRLPHEVEMGTMVTLIGDGMPVERVADEIGTISYEILCMLSDRVPRVYKQDRKIITVRKMRFDHE</sequence>
<reference evidence="10 11" key="1">
    <citation type="journal article" date="2019" name="Nat. Med.">
        <title>A library of human gut bacterial isolates paired with longitudinal multiomics data enables mechanistic microbiome research.</title>
        <authorList>
            <person name="Poyet M."/>
            <person name="Groussin M."/>
            <person name="Gibbons S.M."/>
            <person name="Avila-Pacheco J."/>
            <person name="Jiang X."/>
            <person name="Kearney S.M."/>
            <person name="Perrotta A.R."/>
            <person name="Berdy B."/>
            <person name="Zhao S."/>
            <person name="Lieberman T.D."/>
            <person name="Swanson P.K."/>
            <person name="Smith M."/>
            <person name="Roesemann S."/>
            <person name="Alexander J.E."/>
            <person name="Rich S.A."/>
            <person name="Livny J."/>
            <person name="Vlamakis H."/>
            <person name="Clish C."/>
            <person name="Bullock K."/>
            <person name="Deik A."/>
            <person name="Scott J."/>
            <person name="Pierce K.A."/>
            <person name="Xavier R.J."/>
            <person name="Alm E.J."/>
        </authorList>
    </citation>
    <scope>NUCLEOTIDE SEQUENCE</scope>
    <source>
        <strain evidence="10">BIOML-A179</strain>
        <strain evidence="9 11">BIOML-A198</strain>
    </source>
</reference>
<dbReference type="FunFam" id="2.40.37.10:FF:000006">
    <property type="entry name" value="Alanine racemase"/>
    <property type="match status" value="1"/>
</dbReference>
<dbReference type="PANTHER" id="PTHR30511:SF0">
    <property type="entry name" value="ALANINE RACEMASE, CATABOLIC-RELATED"/>
    <property type="match status" value="1"/>
</dbReference>
<dbReference type="GO" id="GO:0030632">
    <property type="term" value="P:D-alanine biosynthetic process"/>
    <property type="evidence" value="ECO:0007669"/>
    <property type="project" value="UniProtKB-UniRule"/>
</dbReference>
<gene>
    <name evidence="10" type="primary">alr</name>
    <name evidence="10" type="ORF">GMA64_09735</name>
    <name evidence="9" type="ORF">GMA92_10810</name>
</gene>
<dbReference type="SUPFAM" id="SSF51419">
    <property type="entry name" value="PLP-binding barrel"/>
    <property type="match status" value="1"/>
</dbReference>
<feature type="modified residue" description="N6-(pyridoxal phosphate)lysine" evidence="5 6">
    <location>
        <position position="37"/>
    </location>
</feature>
<dbReference type="InterPro" id="IPR000821">
    <property type="entry name" value="Ala_racemase"/>
</dbReference>
<dbReference type="GO" id="GO:0008784">
    <property type="term" value="F:alanine racemase activity"/>
    <property type="evidence" value="ECO:0007669"/>
    <property type="project" value="UniProtKB-UniRule"/>
</dbReference>
<dbReference type="GO" id="GO:0030170">
    <property type="term" value="F:pyridoxal phosphate binding"/>
    <property type="evidence" value="ECO:0007669"/>
    <property type="project" value="UniProtKB-UniRule"/>
</dbReference>
<feature type="binding site" evidence="5 7">
    <location>
        <position position="308"/>
    </location>
    <ligand>
        <name>substrate</name>
    </ligand>
</feature>
<feature type="binding site" evidence="5 7">
    <location>
        <position position="133"/>
    </location>
    <ligand>
        <name>substrate</name>
    </ligand>
</feature>
<evidence type="ECO:0000313" key="9">
    <source>
        <dbReference type="EMBL" id="MTK21906.1"/>
    </source>
</evidence>
<comment type="function">
    <text evidence="5">Catalyzes the interconversion of L-alanine and D-alanine. May also act on other amino acids.</text>
</comment>
<dbReference type="Gene3D" id="3.20.20.10">
    <property type="entry name" value="Alanine racemase"/>
    <property type="match status" value="1"/>
</dbReference>
<dbReference type="RefSeq" id="WP_006783721.1">
    <property type="nucleotide sequence ID" value="NZ_CAJJOK010000025.1"/>
</dbReference>
<dbReference type="Pfam" id="PF01168">
    <property type="entry name" value="Ala_racemase_N"/>
    <property type="match status" value="1"/>
</dbReference>
<comment type="pathway">
    <text evidence="5">Amino-acid biosynthesis; D-alanine biosynthesis; D-alanine from L-alanine: step 1/1.</text>
</comment>
<accession>A0A6G2CPF9</accession>
<proteinExistence type="inferred from homology"/>
<dbReference type="InterPro" id="IPR029066">
    <property type="entry name" value="PLP-binding_barrel"/>
</dbReference>
<dbReference type="InterPro" id="IPR001608">
    <property type="entry name" value="Ala_racemase_N"/>
</dbReference>
<comment type="caution">
    <text evidence="10">The sequence shown here is derived from an EMBL/GenBank/DDBJ whole genome shotgun (WGS) entry which is preliminary data.</text>
</comment>
<evidence type="ECO:0000313" key="10">
    <source>
        <dbReference type="EMBL" id="MTL94807.1"/>
    </source>
</evidence>
<protein>
    <recommendedName>
        <fullName evidence="5">Alanine racemase</fullName>
        <ecNumber evidence="5">5.1.1.1</ecNumber>
    </recommendedName>
</protein>
<dbReference type="GO" id="GO:0009252">
    <property type="term" value="P:peptidoglycan biosynthetic process"/>
    <property type="evidence" value="ECO:0007669"/>
    <property type="project" value="TreeGrafter"/>
</dbReference>
<feature type="active site" description="Proton acceptor; specific for D-alanine" evidence="5">
    <location>
        <position position="37"/>
    </location>
</feature>
<dbReference type="SUPFAM" id="SSF50621">
    <property type="entry name" value="Alanine racemase C-terminal domain-like"/>
    <property type="match status" value="1"/>
</dbReference>
<dbReference type="UniPathway" id="UPA00042">
    <property type="reaction ID" value="UER00497"/>
</dbReference>
<comment type="catalytic activity">
    <reaction evidence="1 5">
        <text>L-alanine = D-alanine</text>
        <dbReference type="Rhea" id="RHEA:20249"/>
        <dbReference type="ChEBI" id="CHEBI:57416"/>
        <dbReference type="ChEBI" id="CHEBI:57972"/>
        <dbReference type="EC" id="5.1.1.1"/>
    </reaction>
</comment>
<evidence type="ECO:0000256" key="1">
    <source>
        <dbReference type="ARBA" id="ARBA00000316"/>
    </source>
</evidence>
<dbReference type="SMART" id="SM01005">
    <property type="entry name" value="Ala_racemase_C"/>
    <property type="match status" value="1"/>
</dbReference>
<evidence type="ECO:0000313" key="11">
    <source>
        <dbReference type="Proteomes" id="UP000487649"/>
    </source>
</evidence>
<dbReference type="PROSITE" id="PS00395">
    <property type="entry name" value="ALANINE_RACEMASE"/>
    <property type="match status" value="1"/>
</dbReference>
<evidence type="ECO:0000256" key="5">
    <source>
        <dbReference type="HAMAP-Rule" id="MF_01201"/>
    </source>
</evidence>
<dbReference type="PRINTS" id="PR00992">
    <property type="entry name" value="ALARACEMASE"/>
</dbReference>
<dbReference type="Pfam" id="PF00842">
    <property type="entry name" value="Ala_racemase_C"/>
    <property type="match status" value="1"/>
</dbReference>
<comment type="similarity">
    <text evidence="5">Belongs to the alanine racemase family.</text>
</comment>
<organism evidence="10">
    <name type="scientific">Turicibacter sanguinis</name>
    <dbReference type="NCBI Taxonomy" id="154288"/>
    <lineage>
        <taxon>Bacteria</taxon>
        <taxon>Bacillati</taxon>
        <taxon>Bacillota</taxon>
        <taxon>Erysipelotrichia</taxon>
        <taxon>Erysipelotrichales</taxon>
        <taxon>Turicibacteraceae</taxon>
        <taxon>Turicibacter</taxon>
    </lineage>
</organism>
<dbReference type="InterPro" id="IPR009006">
    <property type="entry name" value="Ala_racemase/Decarboxylase_C"/>
</dbReference>
<dbReference type="InterPro" id="IPR011079">
    <property type="entry name" value="Ala_racemase_C"/>
</dbReference>
<keyword evidence="3 5" id="KW-0663">Pyridoxal phosphate</keyword>
<dbReference type="NCBIfam" id="TIGR00492">
    <property type="entry name" value="alr"/>
    <property type="match status" value="1"/>
</dbReference>
<feature type="domain" description="Alanine racemase C-terminal" evidence="8">
    <location>
        <begin position="240"/>
        <end position="361"/>
    </location>
</feature>
<name>A0A6G2CPF9_9FIRM</name>
<dbReference type="EMBL" id="WMQE01000025">
    <property type="protein sequence ID" value="MTK21906.1"/>
    <property type="molecule type" value="Genomic_DNA"/>
</dbReference>